<gene>
    <name evidence="2" type="ORF">SEMRO_1098_G240970.1</name>
</gene>
<sequence length="201" mass="22895">MTIPTAVEPGRQTPPPMDSKAFDQYSPQTITLRNHSDAIFRGMTAEADQQTAMMLMARRDQQPLFRPTKPYFPTTLPTAPSSRPIRITRRKQLQPRYHAAPKDTDPDAHLSASPTELQHYYDEASWRMYNLIQTARSEKQRAKAAMVNVTNDGMPAMNTRDNHHTFFTALPQHRNLSMPAPEEDLTTAVENEEGVFELDDL</sequence>
<comment type="caution">
    <text evidence="2">The sequence shown here is derived from an EMBL/GenBank/DDBJ whole genome shotgun (WGS) entry which is preliminary data.</text>
</comment>
<keyword evidence="3" id="KW-1185">Reference proteome</keyword>
<dbReference type="Proteomes" id="UP001153069">
    <property type="component" value="Unassembled WGS sequence"/>
</dbReference>
<feature type="region of interest" description="Disordered" evidence="1">
    <location>
        <begin position="1"/>
        <end position="23"/>
    </location>
</feature>
<feature type="region of interest" description="Disordered" evidence="1">
    <location>
        <begin position="92"/>
        <end position="113"/>
    </location>
</feature>
<accession>A0A9N8EHA8</accession>
<reference evidence="2" key="1">
    <citation type="submission" date="2020-06" db="EMBL/GenBank/DDBJ databases">
        <authorList>
            <consortium name="Plant Systems Biology data submission"/>
        </authorList>
    </citation>
    <scope>NUCLEOTIDE SEQUENCE</scope>
    <source>
        <strain evidence="2">D6</strain>
    </source>
</reference>
<protein>
    <submittedName>
        <fullName evidence="2">Uncharacterized protein</fullName>
    </submittedName>
</protein>
<organism evidence="2 3">
    <name type="scientific">Seminavis robusta</name>
    <dbReference type="NCBI Taxonomy" id="568900"/>
    <lineage>
        <taxon>Eukaryota</taxon>
        <taxon>Sar</taxon>
        <taxon>Stramenopiles</taxon>
        <taxon>Ochrophyta</taxon>
        <taxon>Bacillariophyta</taxon>
        <taxon>Bacillariophyceae</taxon>
        <taxon>Bacillariophycidae</taxon>
        <taxon>Naviculales</taxon>
        <taxon>Naviculaceae</taxon>
        <taxon>Seminavis</taxon>
    </lineage>
</organism>
<name>A0A9N8EHA8_9STRA</name>
<dbReference type="EMBL" id="CAICTM010001096">
    <property type="protein sequence ID" value="CAB9520380.1"/>
    <property type="molecule type" value="Genomic_DNA"/>
</dbReference>
<proteinExistence type="predicted"/>
<evidence type="ECO:0000256" key="1">
    <source>
        <dbReference type="SAM" id="MobiDB-lite"/>
    </source>
</evidence>
<dbReference type="AlphaFoldDB" id="A0A9N8EHA8"/>
<evidence type="ECO:0000313" key="3">
    <source>
        <dbReference type="Proteomes" id="UP001153069"/>
    </source>
</evidence>
<evidence type="ECO:0000313" key="2">
    <source>
        <dbReference type="EMBL" id="CAB9520380.1"/>
    </source>
</evidence>